<proteinExistence type="predicted"/>
<organism evidence="3 4">
    <name type="scientific">Carex littledalei</name>
    <dbReference type="NCBI Taxonomy" id="544730"/>
    <lineage>
        <taxon>Eukaryota</taxon>
        <taxon>Viridiplantae</taxon>
        <taxon>Streptophyta</taxon>
        <taxon>Embryophyta</taxon>
        <taxon>Tracheophyta</taxon>
        <taxon>Spermatophyta</taxon>
        <taxon>Magnoliopsida</taxon>
        <taxon>Liliopsida</taxon>
        <taxon>Poales</taxon>
        <taxon>Cyperaceae</taxon>
        <taxon>Cyperoideae</taxon>
        <taxon>Cariceae</taxon>
        <taxon>Carex</taxon>
        <taxon>Carex subgen. Euthyceras</taxon>
    </lineage>
</organism>
<dbReference type="PANTHER" id="PTHR34121:SF1">
    <property type="entry name" value="FILAMIN-A-INTERACTING PROTEIN 1"/>
    <property type="match status" value="1"/>
</dbReference>
<sequence>MSSWIRNAVSKAVEAGGKVKTYADTVATQAGNAVSGGAKLLFQDHLGMRNYRSFKQTVKRLEEVAVSCRGVERVQLLKRWLMALKETENYESAPADEKSIETSQASAEPITSPRKAPLVLFLDPESGEEPMGFREVFLYSQALEGITLSMILEAPTEEEVSLLLDIFSICLTGGKEVHNAVISSIQDLAKVFSNYKEEVLVKGEELLQFAQGAISGLKLSADVVRLDAEASRIEVKINELEATRAKSTINDDIASDKTALSTVEALRNALAEARLCYKMETIALKKKTISTGDSSEVHSQKVDKLKVLAQSLANSSSKAEKRILDHRRQKEEALNFRVKKTNDVSVVEQELVAEITELEKERDELEAKLKKVNISLNAANSRLKKTREERDQFDEASNQIVLHLKTKEDELARSIASCKVESEIVNTWINFLEDTWHLKSTYTETKEKISSEELEKSTKRFAEVTNHHLVEFKEMLGPAIGRIRTFVDNLHVISERSETVEELNPKKYLEEEYLETEKKIVTLFGVVDRMKDLFYAEQGDTSRKEDPNIKVLFVEIEKLQEEFDSIARPKLEIESPKGKTKSEDKSQASASDEPSNAEDKWQTSASAEGKVPNSPKPAKINSPKSPVPVKHDLDPDTDLSKFELEFGKEGKDYSADEISGWEFDELEEELRSESK</sequence>
<evidence type="ECO:0000313" key="4">
    <source>
        <dbReference type="Proteomes" id="UP000623129"/>
    </source>
</evidence>
<reference evidence="3" key="1">
    <citation type="submission" date="2020-01" db="EMBL/GenBank/DDBJ databases">
        <title>Genome sequence of Kobresia littledalei, the first chromosome-level genome in the family Cyperaceae.</title>
        <authorList>
            <person name="Qu G."/>
        </authorList>
    </citation>
    <scope>NUCLEOTIDE SEQUENCE</scope>
    <source>
        <strain evidence="3">C.B.Clarke</strain>
        <tissue evidence="3">Leaf</tissue>
    </source>
</reference>
<dbReference type="PANTHER" id="PTHR34121">
    <property type="entry name" value="MYOSIN-11"/>
    <property type="match status" value="1"/>
</dbReference>
<keyword evidence="1" id="KW-0175">Coiled coil</keyword>
<evidence type="ECO:0000256" key="2">
    <source>
        <dbReference type="SAM" id="MobiDB-lite"/>
    </source>
</evidence>
<dbReference type="OrthoDB" id="2019255at2759"/>
<comment type="caution">
    <text evidence="3">The sequence shown here is derived from an EMBL/GenBank/DDBJ whole genome shotgun (WGS) entry which is preliminary data.</text>
</comment>
<feature type="coiled-coil region" evidence="1">
    <location>
        <begin position="348"/>
        <end position="396"/>
    </location>
</feature>
<feature type="region of interest" description="Disordered" evidence="2">
    <location>
        <begin position="567"/>
        <end position="640"/>
    </location>
</feature>
<gene>
    <name evidence="3" type="ORF">FCM35_KLT01316</name>
</gene>
<dbReference type="EMBL" id="SWLB01000010">
    <property type="protein sequence ID" value="KAF3333625.1"/>
    <property type="molecule type" value="Genomic_DNA"/>
</dbReference>
<evidence type="ECO:0000256" key="1">
    <source>
        <dbReference type="SAM" id="Coils"/>
    </source>
</evidence>
<protein>
    <submittedName>
        <fullName evidence="3">Myosin-11-like isoform X1</fullName>
    </submittedName>
</protein>
<feature type="compositionally biased region" description="Basic and acidic residues" evidence="2">
    <location>
        <begin position="567"/>
        <end position="586"/>
    </location>
</feature>
<name>A0A833QVH3_9POAL</name>
<accession>A0A833QVH3</accession>
<dbReference type="AlphaFoldDB" id="A0A833QVH3"/>
<feature type="compositionally biased region" description="Basic and acidic residues" evidence="2">
    <location>
        <begin position="629"/>
        <end position="640"/>
    </location>
</feature>
<evidence type="ECO:0000313" key="3">
    <source>
        <dbReference type="EMBL" id="KAF3333625.1"/>
    </source>
</evidence>
<keyword evidence="4" id="KW-1185">Reference proteome</keyword>
<dbReference type="Proteomes" id="UP000623129">
    <property type="component" value="Unassembled WGS sequence"/>
</dbReference>